<keyword evidence="2" id="KW-1185">Reference proteome</keyword>
<sequence>MIPQKSGAESATDGWNLKFILFRHLNFDSEGPVACIRATGPPCLALVWPIVSRDLIDFRPPRQ</sequence>
<accession>A0A1W1I1Q8</accession>
<dbReference type="Proteomes" id="UP000192042">
    <property type="component" value="Chromosome I"/>
</dbReference>
<dbReference type="KEGG" id="nja:NSJP_0774"/>
<name>A0A1W1I1Q8_9BACT</name>
<gene>
    <name evidence="1" type="ORF">NSJP_0774</name>
</gene>
<evidence type="ECO:0000313" key="2">
    <source>
        <dbReference type="Proteomes" id="UP000192042"/>
    </source>
</evidence>
<organism evidence="1 2">
    <name type="scientific">Nitrospira japonica</name>
    <dbReference type="NCBI Taxonomy" id="1325564"/>
    <lineage>
        <taxon>Bacteria</taxon>
        <taxon>Pseudomonadati</taxon>
        <taxon>Nitrospirota</taxon>
        <taxon>Nitrospiria</taxon>
        <taxon>Nitrospirales</taxon>
        <taxon>Nitrospiraceae</taxon>
        <taxon>Nitrospira</taxon>
    </lineage>
</organism>
<reference evidence="1 2" key="1">
    <citation type="submission" date="2017-03" db="EMBL/GenBank/DDBJ databases">
        <authorList>
            <person name="Afonso C.L."/>
            <person name="Miller P.J."/>
            <person name="Scott M.A."/>
            <person name="Spackman E."/>
            <person name="Goraichik I."/>
            <person name="Dimitrov K.M."/>
            <person name="Suarez D.L."/>
            <person name="Swayne D.E."/>
        </authorList>
    </citation>
    <scope>NUCLEOTIDE SEQUENCE [LARGE SCALE GENOMIC DNA]</scope>
    <source>
        <strain evidence="1">Genome sequencing of Nitrospira japonica strain NJ11</strain>
    </source>
</reference>
<dbReference type="EMBL" id="LT828648">
    <property type="protein sequence ID" value="SLM46946.1"/>
    <property type="molecule type" value="Genomic_DNA"/>
</dbReference>
<proteinExistence type="predicted"/>
<dbReference type="STRING" id="1325564.NSJP_0774"/>
<protein>
    <submittedName>
        <fullName evidence="1">Uncharacterized protein</fullName>
    </submittedName>
</protein>
<dbReference type="AlphaFoldDB" id="A0A1W1I1Q8"/>
<evidence type="ECO:0000313" key="1">
    <source>
        <dbReference type="EMBL" id="SLM46946.1"/>
    </source>
</evidence>